<dbReference type="AlphaFoldDB" id="A0A7W7IQ82"/>
<evidence type="ECO:0000259" key="2">
    <source>
        <dbReference type="PROSITE" id="PS50943"/>
    </source>
</evidence>
<dbReference type="SMART" id="SM00530">
    <property type="entry name" value="HTH_XRE"/>
    <property type="match status" value="1"/>
</dbReference>
<dbReference type="CDD" id="cd00093">
    <property type="entry name" value="HTH_XRE"/>
    <property type="match status" value="1"/>
</dbReference>
<name>A0A7W7IQ82_9CAUL</name>
<dbReference type="Proteomes" id="UP000539957">
    <property type="component" value="Unassembled WGS sequence"/>
</dbReference>
<comment type="caution">
    <text evidence="3">The sequence shown here is derived from an EMBL/GenBank/DDBJ whole genome shotgun (WGS) entry which is preliminary data.</text>
</comment>
<evidence type="ECO:0000313" key="4">
    <source>
        <dbReference type="Proteomes" id="UP000539957"/>
    </source>
</evidence>
<dbReference type="PANTHER" id="PTHR46558">
    <property type="entry name" value="TRACRIPTIONAL REGULATORY PROTEIN-RELATED-RELATED"/>
    <property type="match status" value="1"/>
</dbReference>
<proteinExistence type="predicted"/>
<evidence type="ECO:0000256" key="1">
    <source>
        <dbReference type="ARBA" id="ARBA00023125"/>
    </source>
</evidence>
<dbReference type="Gene3D" id="1.10.260.40">
    <property type="entry name" value="lambda repressor-like DNA-binding domains"/>
    <property type="match status" value="1"/>
</dbReference>
<dbReference type="GO" id="GO:0003677">
    <property type="term" value="F:DNA binding"/>
    <property type="evidence" value="ECO:0007669"/>
    <property type="project" value="UniProtKB-KW"/>
</dbReference>
<dbReference type="EMBL" id="JACHKY010000003">
    <property type="protein sequence ID" value="MBB4798487.1"/>
    <property type="molecule type" value="Genomic_DNA"/>
</dbReference>
<keyword evidence="4" id="KW-1185">Reference proteome</keyword>
<evidence type="ECO:0000313" key="3">
    <source>
        <dbReference type="EMBL" id="MBB4798487.1"/>
    </source>
</evidence>
<dbReference type="PROSITE" id="PS50943">
    <property type="entry name" value="HTH_CROC1"/>
    <property type="match status" value="1"/>
</dbReference>
<accession>A0A7W7IQ82</accession>
<dbReference type="InterPro" id="IPR001387">
    <property type="entry name" value="Cro/C1-type_HTH"/>
</dbReference>
<protein>
    <submittedName>
        <fullName evidence="3">Putative transcriptional regulator</fullName>
    </submittedName>
</protein>
<dbReference type="SUPFAM" id="SSF47413">
    <property type="entry name" value="lambda repressor-like DNA-binding domains"/>
    <property type="match status" value="1"/>
</dbReference>
<organism evidence="3 4">
    <name type="scientific">Brevundimonas bullata</name>
    <dbReference type="NCBI Taxonomy" id="13160"/>
    <lineage>
        <taxon>Bacteria</taxon>
        <taxon>Pseudomonadati</taxon>
        <taxon>Pseudomonadota</taxon>
        <taxon>Alphaproteobacteria</taxon>
        <taxon>Caulobacterales</taxon>
        <taxon>Caulobacteraceae</taxon>
        <taxon>Brevundimonas</taxon>
    </lineage>
</organism>
<keyword evidence="1" id="KW-0238">DNA-binding</keyword>
<dbReference type="PANTHER" id="PTHR46558:SF4">
    <property type="entry name" value="DNA-BIDING PHAGE PROTEIN"/>
    <property type="match status" value="1"/>
</dbReference>
<feature type="domain" description="HTH cro/C1-type" evidence="2">
    <location>
        <begin position="16"/>
        <end position="70"/>
    </location>
</feature>
<gene>
    <name evidence="3" type="ORF">HNP32_002231</name>
</gene>
<reference evidence="3 4" key="1">
    <citation type="submission" date="2020-08" db="EMBL/GenBank/DDBJ databases">
        <title>Functional genomics of gut bacteria from endangered species of beetles.</title>
        <authorList>
            <person name="Carlos-Shanley C."/>
        </authorList>
    </citation>
    <scope>NUCLEOTIDE SEQUENCE [LARGE SCALE GENOMIC DNA]</scope>
    <source>
        <strain evidence="3 4">S00123</strain>
    </source>
</reference>
<dbReference type="Pfam" id="PF01381">
    <property type="entry name" value="HTH_3"/>
    <property type="match status" value="1"/>
</dbReference>
<sequence>MRRTPGPVVELMKNKLKLLRVERNWTQEQLGQALGVSRQAVNALETEKHDPSLDLAYRIAALFARPVEEVFENPHA</sequence>
<dbReference type="InterPro" id="IPR010982">
    <property type="entry name" value="Lambda_DNA-bd_dom_sf"/>
</dbReference>